<dbReference type="Proteomes" id="UP000533637">
    <property type="component" value="Unassembled WGS sequence"/>
</dbReference>
<dbReference type="InterPro" id="IPR005534">
    <property type="entry name" value="Curli_assmbl/transp-comp_CsgG"/>
</dbReference>
<feature type="transmembrane region" description="Helical" evidence="1">
    <location>
        <begin position="444"/>
        <end position="466"/>
    </location>
</feature>
<reference evidence="2 3" key="1">
    <citation type="submission" date="2020-08" db="EMBL/GenBank/DDBJ databases">
        <title>Genomic Encyclopedia of Type Strains, Phase IV (KMG-IV): sequencing the most valuable type-strain genomes for metagenomic binning, comparative biology and taxonomic classification.</title>
        <authorList>
            <person name="Goeker M."/>
        </authorList>
    </citation>
    <scope>NUCLEOTIDE SEQUENCE [LARGE SCALE GENOMIC DNA]</scope>
    <source>
        <strain evidence="2 3">DSM 102983</strain>
    </source>
</reference>
<dbReference type="Pfam" id="PF03783">
    <property type="entry name" value="CsgG"/>
    <property type="match status" value="1"/>
</dbReference>
<dbReference type="RefSeq" id="WP_147382548.1">
    <property type="nucleotide sequence ID" value="NZ_BMPB01000017.1"/>
</dbReference>
<keyword evidence="1" id="KW-0472">Membrane</keyword>
<keyword evidence="1" id="KW-1133">Transmembrane helix</keyword>
<accession>A0ABR6KU45</accession>
<gene>
    <name evidence="2" type="ORF">GGQ57_004982</name>
</gene>
<evidence type="ECO:0000313" key="2">
    <source>
        <dbReference type="EMBL" id="MBB4625036.1"/>
    </source>
</evidence>
<dbReference type="Gene3D" id="3.40.50.10610">
    <property type="entry name" value="ABC-type transport auxiliary lipoprotein component"/>
    <property type="match status" value="1"/>
</dbReference>
<name>A0ABR6KU45_9BACT</name>
<proteinExistence type="predicted"/>
<protein>
    <submittedName>
        <fullName evidence="2">Curli biogenesis system outer membrane secretion channel CsgG</fullName>
    </submittedName>
</protein>
<sequence>MKRVYFYLLLVLLFNCTFICAQKNKGYIINIEGEKIYVDLTSPVISVGDELGVYVAGGYMTHPVTKQRVKKADELICKMVISSIYADYSIALAHDPSSLNKIKAGQVVQLIEKATKKIDNSSPVTLSVSSNSDMSAYKKNPANSNTSMENDDRIAVVIAPAEINDVVNSGHFGGYVADVLMEQLLMNNKVRLLDRSVLNAQLDEVDLAGNAIDPSTAIQRGKIVGARYIIQVTMQKPDVVNIRTGIPLASVMGAIGMATGKNVGAQYASNMQMGNLKAAVNISTRVVDLQTGEVLFMTSGTGKAQGKAQLALEYGALGGAEINGGADGFKQTITGKAIQKAFLIIGRNLDQFFSGDIDKKVVGSAGGFGNYGQNLASRGSKLYLGTEALDKDGIQMLFTDRQDLFFRYKSAKKTKAWGFGILTVGIAGGAVAGAVAGLSDTEGTTVGCVIGGCVLVGITGLTLCCISSNRSIKNIVKDYNRSQEKTADWHLDFTTSGNGLGIRLIF</sequence>
<feature type="transmembrane region" description="Helical" evidence="1">
    <location>
        <begin position="6"/>
        <end position="21"/>
    </location>
</feature>
<evidence type="ECO:0000256" key="1">
    <source>
        <dbReference type="SAM" id="Phobius"/>
    </source>
</evidence>
<comment type="caution">
    <text evidence="2">The sequence shown here is derived from an EMBL/GenBank/DDBJ whole genome shotgun (WGS) entry which is preliminary data.</text>
</comment>
<dbReference type="EMBL" id="JACHOC010000013">
    <property type="protein sequence ID" value="MBB4625036.1"/>
    <property type="molecule type" value="Genomic_DNA"/>
</dbReference>
<organism evidence="2 3">
    <name type="scientific">Parabacteroides faecis</name>
    <dbReference type="NCBI Taxonomy" id="1217282"/>
    <lineage>
        <taxon>Bacteria</taxon>
        <taxon>Pseudomonadati</taxon>
        <taxon>Bacteroidota</taxon>
        <taxon>Bacteroidia</taxon>
        <taxon>Bacteroidales</taxon>
        <taxon>Tannerellaceae</taxon>
        <taxon>Parabacteroides</taxon>
    </lineage>
</organism>
<keyword evidence="3" id="KW-1185">Reference proteome</keyword>
<evidence type="ECO:0000313" key="3">
    <source>
        <dbReference type="Proteomes" id="UP000533637"/>
    </source>
</evidence>
<keyword evidence="1" id="KW-0812">Transmembrane</keyword>
<feature type="transmembrane region" description="Helical" evidence="1">
    <location>
        <begin position="416"/>
        <end position="438"/>
    </location>
</feature>